<keyword evidence="2 3" id="KW-0378">Hydrolase</keyword>
<evidence type="ECO:0000256" key="1">
    <source>
        <dbReference type="ARBA" id="ARBA00022500"/>
    </source>
</evidence>
<comment type="similarity">
    <text evidence="3">Belongs to the CheD family.</text>
</comment>
<evidence type="ECO:0000256" key="3">
    <source>
        <dbReference type="HAMAP-Rule" id="MF_01440"/>
    </source>
</evidence>
<dbReference type="InterPro" id="IPR005659">
    <property type="entry name" value="Chemorcpt_Glu_NH3ase_CheD"/>
</dbReference>
<keyword evidence="1 3" id="KW-0145">Chemotaxis</keyword>
<proteinExistence type="inferred from homology"/>
<dbReference type="CDD" id="cd16352">
    <property type="entry name" value="CheD"/>
    <property type="match status" value="1"/>
</dbReference>
<dbReference type="InterPro" id="IPR038592">
    <property type="entry name" value="CheD-like_sf"/>
</dbReference>
<protein>
    <recommendedName>
        <fullName evidence="3">Probable chemoreceptor glutamine deamidase CheD</fullName>
        <ecNumber evidence="3">3.5.1.44</ecNumber>
    </recommendedName>
</protein>
<dbReference type="Gene3D" id="3.30.1330.200">
    <property type="match status" value="1"/>
</dbReference>
<accession>A0A7C3V6F3</accession>
<dbReference type="HAMAP" id="MF_01440">
    <property type="entry name" value="CheD"/>
    <property type="match status" value="1"/>
</dbReference>
<dbReference type="AlphaFoldDB" id="A0A7C3V6F3"/>
<dbReference type="Pfam" id="PF03975">
    <property type="entry name" value="CheD"/>
    <property type="match status" value="1"/>
</dbReference>
<dbReference type="InterPro" id="IPR011324">
    <property type="entry name" value="Cytotoxic_necrot_fac-like_cat"/>
</dbReference>
<dbReference type="GO" id="GO:0006935">
    <property type="term" value="P:chemotaxis"/>
    <property type="evidence" value="ECO:0007669"/>
    <property type="project" value="UniProtKB-UniRule"/>
</dbReference>
<name>A0A7C3V6F3_9BACT</name>
<dbReference type="GO" id="GO:0050568">
    <property type="term" value="F:protein-glutamine glutaminase activity"/>
    <property type="evidence" value="ECO:0007669"/>
    <property type="project" value="UniProtKB-UniRule"/>
</dbReference>
<comment type="function">
    <text evidence="3">Probably deamidates glutamine residues to glutamate on methyl-accepting chemotaxis receptors (MCPs), playing an important role in chemotaxis.</text>
</comment>
<sequence>MQVVVGGADMKVSNQPGEVLVTHALGSCIGVAIHDPVAKVGGILHFMLPDSSLDPVKAQEQPLMFADTGLPLLFRECYRLGGLKSRLRVKVAGGSQVLGSREFFQIGRRNYAALRKIFLKNNVLIDNQSVGGAKARTLFLEIATGNVWIKVMGQETIEL</sequence>
<reference evidence="4" key="1">
    <citation type="journal article" date="2020" name="mSystems">
        <title>Genome- and Community-Level Interaction Insights into Carbon Utilization and Element Cycling Functions of Hydrothermarchaeota in Hydrothermal Sediment.</title>
        <authorList>
            <person name="Zhou Z."/>
            <person name="Liu Y."/>
            <person name="Xu W."/>
            <person name="Pan J."/>
            <person name="Luo Z.H."/>
            <person name="Li M."/>
        </authorList>
    </citation>
    <scope>NUCLEOTIDE SEQUENCE [LARGE SCALE GENOMIC DNA]</scope>
    <source>
        <strain evidence="4">SpSt-897</strain>
    </source>
</reference>
<evidence type="ECO:0000313" key="4">
    <source>
        <dbReference type="EMBL" id="HGF33040.1"/>
    </source>
</evidence>
<dbReference type="SUPFAM" id="SSF64438">
    <property type="entry name" value="CNF1/YfiH-like putative cysteine hydrolases"/>
    <property type="match status" value="1"/>
</dbReference>
<dbReference type="PANTHER" id="PTHR35147">
    <property type="entry name" value="CHEMORECEPTOR GLUTAMINE DEAMIDASE CHED-RELATED"/>
    <property type="match status" value="1"/>
</dbReference>
<comment type="catalytic activity">
    <reaction evidence="3">
        <text>L-glutaminyl-[protein] + H2O = L-glutamyl-[protein] + NH4(+)</text>
        <dbReference type="Rhea" id="RHEA:16441"/>
        <dbReference type="Rhea" id="RHEA-COMP:10207"/>
        <dbReference type="Rhea" id="RHEA-COMP:10208"/>
        <dbReference type="ChEBI" id="CHEBI:15377"/>
        <dbReference type="ChEBI" id="CHEBI:28938"/>
        <dbReference type="ChEBI" id="CHEBI:29973"/>
        <dbReference type="ChEBI" id="CHEBI:30011"/>
        <dbReference type="EC" id="3.5.1.44"/>
    </reaction>
</comment>
<organism evidence="4">
    <name type="scientific">Desulfobacca acetoxidans</name>
    <dbReference type="NCBI Taxonomy" id="60893"/>
    <lineage>
        <taxon>Bacteria</taxon>
        <taxon>Pseudomonadati</taxon>
        <taxon>Thermodesulfobacteriota</taxon>
        <taxon>Desulfobaccia</taxon>
        <taxon>Desulfobaccales</taxon>
        <taxon>Desulfobaccaceae</taxon>
        <taxon>Desulfobacca</taxon>
    </lineage>
</organism>
<dbReference type="EMBL" id="DTMF01000039">
    <property type="protein sequence ID" value="HGF33040.1"/>
    <property type="molecule type" value="Genomic_DNA"/>
</dbReference>
<evidence type="ECO:0000256" key="2">
    <source>
        <dbReference type="ARBA" id="ARBA00022801"/>
    </source>
</evidence>
<gene>
    <name evidence="3" type="primary">cheD</name>
    <name evidence="4" type="ORF">ENW96_01450</name>
</gene>
<comment type="caution">
    <text evidence="4">The sequence shown here is derived from an EMBL/GenBank/DDBJ whole genome shotgun (WGS) entry which is preliminary data.</text>
</comment>
<dbReference type="EC" id="3.5.1.44" evidence="3"/>
<dbReference type="PANTHER" id="PTHR35147:SF1">
    <property type="entry name" value="CHEMORECEPTOR GLUTAMINE DEAMIDASE CHED-RELATED"/>
    <property type="match status" value="1"/>
</dbReference>